<evidence type="ECO:0000256" key="8">
    <source>
        <dbReference type="ARBA" id="ARBA00034484"/>
    </source>
</evidence>
<comment type="similarity">
    <text evidence="8">Belongs to the plant egg cell-secreted peptide family.</text>
</comment>
<dbReference type="GO" id="GO:0080155">
    <property type="term" value="P:regulation of double fertilization forming a zygote and endosperm"/>
    <property type="evidence" value="ECO:0007669"/>
    <property type="project" value="UniProtKB-ARBA"/>
</dbReference>
<comment type="function">
    <text evidence="7">Involved in the regulation of gamete interactions during the double fertilization and to prevent multiple-pollen tube attraction; mediates the redistribution of the gamete fusogen HAP2/GCS1 to the cell surface after secretion upon sperm arrival.</text>
</comment>
<organism evidence="12">
    <name type="scientific">Ananas comosus var. bracteatus</name>
    <name type="common">red pineapple</name>
    <dbReference type="NCBI Taxonomy" id="296719"/>
    <lineage>
        <taxon>Eukaryota</taxon>
        <taxon>Viridiplantae</taxon>
        <taxon>Streptophyta</taxon>
        <taxon>Embryophyta</taxon>
        <taxon>Tracheophyta</taxon>
        <taxon>Spermatophyta</taxon>
        <taxon>Magnoliopsida</taxon>
        <taxon>Liliopsida</taxon>
        <taxon>Poales</taxon>
        <taxon>Bromeliaceae</taxon>
        <taxon>Bromelioideae</taxon>
        <taxon>Ananas</taxon>
    </lineage>
</organism>
<gene>
    <name evidence="12" type="ORF">CB5_LOCUS30792</name>
</gene>
<evidence type="ECO:0000256" key="9">
    <source>
        <dbReference type="SAM" id="MobiDB-lite"/>
    </source>
</evidence>
<evidence type="ECO:0000259" key="11">
    <source>
        <dbReference type="Pfam" id="PF05617"/>
    </source>
</evidence>
<evidence type="ECO:0000256" key="5">
    <source>
        <dbReference type="ARBA" id="ARBA00023279"/>
    </source>
</evidence>
<dbReference type="GO" id="GO:2000008">
    <property type="term" value="P:regulation of protein localization to cell surface"/>
    <property type="evidence" value="ECO:0007669"/>
    <property type="project" value="UniProtKB-ARBA"/>
</dbReference>
<dbReference type="PANTHER" id="PTHR35293">
    <property type="entry name" value="EGG CELL-SECRETED PROTEIN 1.5"/>
    <property type="match status" value="1"/>
</dbReference>
<dbReference type="Pfam" id="PF05617">
    <property type="entry name" value="Prolamin_like"/>
    <property type="match status" value="1"/>
</dbReference>
<feature type="domain" description="Prolamin-like" evidence="11">
    <location>
        <begin position="61"/>
        <end position="125"/>
    </location>
</feature>
<dbReference type="InterPro" id="IPR008502">
    <property type="entry name" value="Prolamin-like"/>
</dbReference>
<evidence type="ECO:0000256" key="6">
    <source>
        <dbReference type="ARBA" id="ARBA00023329"/>
    </source>
</evidence>
<dbReference type="PANTHER" id="PTHR35293:SF12">
    <property type="entry name" value="EXPRESSED PROTEIN"/>
    <property type="match status" value="1"/>
</dbReference>
<feature type="region of interest" description="Disordered" evidence="9">
    <location>
        <begin position="135"/>
        <end position="159"/>
    </location>
</feature>
<keyword evidence="5" id="KW-0278">Fertilization</keyword>
<accession>A0A6V7QXK0</accession>
<feature type="compositionally biased region" description="Pro residues" evidence="9">
    <location>
        <begin position="135"/>
        <end position="150"/>
    </location>
</feature>
<keyword evidence="6" id="KW-0968">Cytoplasmic vesicle</keyword>
<dbReference type="InterPro" id="IPR044711">
    <property type="entry name" value="EC11-15"/>
</dbReference>
<evidence type="ECO:0000256" key="4">
    <source>
        <dbReference type="ARBA" id="ARBA00022729"/>
    </source>
</evidence>
<sequence length="183" mass="19467">MRSLLVPKTLALALAIAALVAAVSARRDLTQVAAAPQAATAHPESLALEARLQGVGGGLVDCWNALLELRSCTNEIVLFFLNGESYLGYDCCRAIRTITLHCWPSMLTSLGFTAQEGDILRGYCDAEAAAAPPPFAPLPQPPPARPPRPPRCSALRGTEKSSGELRDRCVALASTCMGVFMWC</sequence>
<evidence type="ECO:0000256" key="7">
    <source>
        <dbReference type="ARBA" id="ARBA00034457"/>
    </source>
</evidence>
<dbReference type="GO" id="GO:0031410">
    <property type="term" value="C:cytoplasmic vesicle"/>
    <property type="evidence" value="ECO:0007669"/>
    <property type="project" value="UniProtKB-SubCell"/>
</dbReference>
<feature type="chain" id="PRO_5027559759" description="Prolamin-like domain-containing protein" evidence="10">
    <location>
        <begin position="26"/>
        <end position="183"/>
    </location>
</feature>
<keyword evidence="4 10" id="KW-0732">Signal</keyword>
<feature type="signal peptide" evidence="10">
    <location>
        <begin position="1"/>
        <end position="25"/>
    </location>
</feature>
<evidence type="ECO:0000256" key="10">
    <source>
        <dbReference type="SAM" id="SignalP"/>
    </source>
</evidence>
<keyword evidence="3" id="KW-0964">Secreted</keyword>
<dbReference type="GO" id="GO:0009567">
    <property type="term" value="P:double fertilization forming a zygote and endosperm"/>
    <property type="evidence" value="ECO:0007669"/>
    <property type="project" value="InterPro"/>
</dbReference>
<dbReference type="AlphaFoldDB" id="A0A6V7QXK0"/>
<evidence type="ECO:0000256" key="3">
    <source>
        <dbReference type="ARBA" id="ARBA00022525"/>
    </source>
</evidence>
<evidence type="ECO:0000313" key="12">
    <source>
        <dbReference type="EMBL" id="CAD1847581.1"/>
    </source>
</evidence>
<dbReference type="GO" id="GO:0005576">
    <property type="term" value="C:extracellular region"/>
    <property type="evidence" value="ECO:0007669"/>
    <property type="project" value="UniProtKB-SubCell"/>
</dbReference>
<comment type="subcellular location">
    <subcellularLocation>
        <location evidence="1">Cytoplasmic vesicle</location>
    </subcellularLocation>
    <subcellularLocation>
        <location evidence="2">Secreted</location>
    </subcellularLocation>
</comment>
<evidence type="ECO:0000256" key="1">
    <source>
        <dbReference type="ARBA" id="ARBA00004541"/>
    </source>
</evidence>
<protein>
    <recommendedName>
        <fullName evidence="11">Prolamin-like domain-containing protein</fullName>
    </recommendedName>
</protein>
<evidence type="ECO:0000256" key="2">
    <source>
        <dbReference type="ARBA" id="ARBA00004613"/>
    </source>
</evidence>
<proteinExistence type="inferred from homology"/>
<dbReference type="EMBL" id="CAJEUB010000056">
    <property type="protein sequence ID" value="CAD1847581.1"/>
    <property type="molecule type" value="Genomic_DNA"/>
</dbReference>
<name>A0A6V7QXK0_ANACO</name>
<reference evidence="12" key="1">
    <citation type="submission" date="2020-07" db="EMBL/GenBank/DDBJ databases">
        <authorList>
            <person name="Lin J."/>
        </authorList>
    </citation>
    <scope>NUCLEOTIDE SEQUENCE</scope>
</reference>